<comment type="caution">
    <text evidence="2">The sequence shown here is derived from an EMBL/GenBank/DDBJ whole genome shotgun (WGS) entry which is preliminary data.</text>
</comment>
<dbReference type="EMBL" id="JANVFU010000007">
    <property type="protein sequence ID" value="KAJ3744495.1"/>
    <property type="molecule type" value="Genomic_DNA"/>
</dbReference>
<dbReference type="AlphaFoldDB" id="A0A9W8TXZ4"/>
<gene>
    <name evidence="2" type="ORF">DFH05DRAFT_1460579</name>
</gene>
<name>A0A9W8TXZ4_9AGAR</name>
<protein>
    <submittedName>
        <fullName evidence="2">Uncharacterized protein</fullName>
    </submittedName>
</protein>
<evidence type="ECO:0000313" key="2">
    <source>
        <dbReference type="EMBL" id="KAJ3744495.1"/>
    </source>
</evidence>
<feature type="region of interest" description="Disordered" evidence="1">
    <location>
        <begin position="81"/>
        <end position="151"/>
    </location>
</feature>
<proteinExistence type="predicted"/>
<reference evidence="2 3" key="1">
    <citation type="journal article" date="2023" name="Proc. Natl. Acad. Sci. U.S.A.">
        <title>A global phylogenomic analysis of the shiitake genus Lentinula.</title>
        <authorList>
            <person name="Sierra-Patev S."/>
            <person name="Min B."/>
            <person name="Naranjo-Ortiz M."/>
            <person name="Looney B."/>
            <person name="Konkel Z."/>
            <person name="Slot J.C."/>
            <person name="Sakamoto Y."/>
            <person name="Steenwyk J.L."/>
            <person name="Rokas A."/>
            <person name="Carro J."/>
            <person name="Camarero S."/>
            <person name="Ferreira P."/>
            <person name="Molpeceres G."/>
            <person name="Ruiz-Duenas F.J."/>
            <person name="Serrano A."/>
            <person name="Henrissat B."/>
            <person name="Drula E."/>
            <person name="Hughes K.W."/>
            <person name="Mata J.L."/>
            <person name="Ishikawa N.K."/>
            <person name="Vargas-Isla R."/>
            <person name="Ushijima S."/>
            <person name="Smith C.A."/>
            <person name="Donoghue J."/>
            <person name="Ahrendt S."/>
            <person name="Andreopoulos W."/>
            <person name="He G."/>
            <person name="LaButti K."/>
            <person name="Lipzen A."/>
            <person name="Ng V."/>
            <person name="Riley R."/>
            <person name="Sandor L."/>
            <person name="Barry K."/>
            <person name="Martinez A.T."/>
            <person name="Xiao Y."/>
            <person name="Gibbons J.G."/>
            <person name="Terashima K."/>
            <person name="Grigoriev I.V."/>
            <person name="Hibbett D."/>
        </authorList>
    </citation>
    <scope>NUCLEOTIDE SEQUENCE [LARGE SCALE GENOMIC DNA]</scope>
    <source>
        <strain evidence="2 3">TFB7810</strain>
    </source>
</reference>
<dbReference type="Proteomes" id="UP001142393">
    <property type="component" value="Unassembled WGS sequence"/>
</dbReference>
<keyword evidence="3" id="KW-1185">Reference proteome</keyword>
<accession>A0A9W8TXZ4</accession>
<organism evidence="2 3">
    <name type="scientific">Lentinula detonsa</name>
    <dbReference type="NCBI Taxonomy" id="2804962"/>
    <lineage>
        <taxon>Eukaryota</taxon>
        <taxon>Fungi</taxon>
        <taxon>Dikarya</taxon>
        <taxon>Basidiomycota</taxon>
        <taxon>Agaricomycotina</taxon>
        <taxon>Agaricomycetes</taxon>
        <taxon>Agaricomycetidae</taxon>
        <taxon>Agaricales</taxon>
        <taxon>Marasmiineae</taxon>
        <taxon>Omphalotaceae</taxon>
        <taxon>Lentinula</taxon>
    </lineage>
</organism>
<feature type="compositionally biased region" description="Polar residues" evidence="1">
    <location>
        <begin position="111"/>
        <end position="126"/>
    </location>
</feature>
<evidence type="ECO:0000313" key="3">
    <source>
        <dbReference type="Proteomes" id="UP001142393"/>
    </source>
</evidence>
<evidence type="ECO:0000256" key="1">
    <source>
        <dbReference type="SAM" id="MobiDB-lite"/>
    </source>
</evidence>
<sequence>MNPYSNFDHRPLCADHTEIRLPSEMLHVIDHKAITPSSGPIRAQKHLNRASPYSSPSPEPQRAQYHSPLSLSLSIESLSSELEYDSEREQLAHSQTSQRRPHEYTADIFPTPTSMGTPCISKPSSSRYRDADTDTSPTSTNGFIDREQRAGSCKTVRFSAEPAEPAEHARKRGPPALVFEDDSDDDFLIPKPPGEAGRPGRGGYSLFDILSWPKKKYDKVKKHINKLVEDHLDCELPMSEQSAANMKKVRQQAVEKFVFLKEYSGLWAVDDFIRNHLKYQKSVLKREKLETIAAENHPVVEKTKPRRASSGK</sequence>
<feature type="region of interest" description="Disordered" evidence="1">
    <location>
        <begin position="47"/>
        <end position="67"/>
    </location>
</feature>